<dbReference type="AlphaFoldDB" id="A0A8S1A5L0"/>
<dbReference type="GO" id="GO:0061015">
    <property type="term" value="P:snRNA import into nucleus"/>
    <property type="evidence" value="ECO:0007669"/>
    <property type="project" value="InterPro"/>
</dbReference>
<name>A0A8S1A5L0_ARCPL</name>
<feature type="compositionally biased region" description="Basic residues" evidence="10">
    <location>
        <begin position="364"/>
        <end position="376"/>
    </location>
</feature>
<dbReference type="EMBL" id="CADEBC010000503">
    <property type="protein sequence ID" value="CAB3239862.1"/>
    <property type="molecule type" value="Genomic_DNA"/>
</dbReference>
<sequence>MDEILSQFRTTALNPDSEETSGFEGLYKNWGKLGHQEQRRKDTLEVQRSSNRNSKLDTCRGILDMVNEVEQQEETRKVHGELVHHRGNRRANQAKYRPNIYVAGFTKSSTTYKNVLMMSEWMIEKPEDFNENWFVIPCPKGMRTLLVACNGNTKFYTKHGTFRSACHTALPGGNPLDPNSSTRCVVLDCFHVESTNTMYVLDLLAWNNQPMSDGETEFRHFWMKTHIEDIPDLKTINPKNKIIFDILPKIDCTRESFNKFMMTLPLFKNDTPALDGLLFYHKLAHYTSGVTPLVGWLYPFMVNEVLGTEITVNPGYLVGRPIGYVNQARFIQEFEGKIEQRGPGFSKNANSMDVTSEGDETRLQKKGRHRKHKSRRSNNDSEMADGSEYNGWPPLASTFQLWTQQTETIKPRLTKIRPFVEKTG</sequence>
<evidence type="ECO:0000313" key="13">
    <source>
        <dbReference type="Proteomes" id="UP000494106"/>
    </source>
</evidence>
<dbReference type="SUPFAM" id="SSF56091">
    <property type="entry name" value="DNA ligase/mRNA capping enzyme, catalytic domain"/>
    <property type="match status" value="1"/>
</dbReference>
<evidence type="ECO:0000313" key="12">
    <source>
        <dbReference type="EMBL" id="CAB3239862.1"/>
    </source>
</evidence>
<feature type="region of interest" description="Disordered" evidence="10">
    <location>
        <begin position="341"/>
        <end position="391"/>
    </location>
</feature>
<comment type="caution">
    <text evidence="12">The sequence shown here is derived from an EMBL/GenBank/DDBJ whole genome shotgun (WGS) entry which is preliminary data.</text>
</comment>
<feature type="domain" description="Snurportin-1 m3G cap-binding" evidence="11">
    <location>
        <begin position="116"/>
        <end position="299"/>
    </location>
</feature>
<dbReference type="InterPro" id="IPR047857">
    <property type="entry name" value="Snurportin1_C"/>
</dbReference>
<dbReference type="CDD" id="cd09232">
    <property type="entry name" value="Snurportin-1_C"/>
    <property type="match status" value="1"/>
</dbReference>
<evidence type="ECO:0000259" key="11">
    <source>
        <dbReference type="Pfam" id="PF21974"/>
    </source>
</evidence>
<dbReference type="PANTHER" id="PTHR13403:SF6">
    <property type="entry name" value="SNURPORTIN-1"/>
    <property type="match status" value="1"/>
</dbReference>
<dbReference type="GO" id="GO:0005737">
    <property type="term" value="C:cytoplasm"/>
    <property type="evidence" value="ECO:0007669"/>
    <property type="project" value="UniProtKB-SubCell"/>
</dbReference>
<keyword evidence="9" id="KW-0539">Nucleus</keyword>
<evidence type="ECO:0000256" key="7">
    <source>
        <dbReference type="ARBA" id="ARBA00022490"/>
    </source>
</evidence>
<comment type="function">
    <text evidence="1">Functions as an U snRNP-specific nuclear import adapter. Involved in the trimethylguanosine (m3G)-cap-dependent nuclear import of U snRNPs. Binds specifically to the terminal m3G-cap U snRNAs.</text>
</comment>
<evidence type="ECO:0000256" key="8">
    <source>
        <dbReference type="ARBA" id="ARBA00022884"/>
    </source>
</evidence>
<dbReference type="Pfam" id="PF21974">
    <property type="entry name" value="SPN1_m3Gcap_bd"/>
    <property type="match status" value="1"/>
</dbReference>
<keyword evidence="6" id="KW-0813">Transport</keyword>
<dbReference type="PANTHER" id="PTHR13403">
    <property type="entry name" value="SNURPORTIN1 RNUT1 PROTEIN RNA, U TRANSPORTER 1"/>
    <property type="match status" value="1"/>
</dbReference>
<reference evidence="12 13" key="1">
    <citation type="submission" date="2020-04" db="EMBL/GenBank/DDBJ databases">
        <authorList>
            <person name="Wallbank WR R."/>
            <person name="Pardo Diaz C."/>
            <person name="Kozak K."/>
            <person name="Martin S."/>
            <person name="Jiggins C."/>
            <person name="Moest M."/>
            <person name="Warren A I."/>
            <person name="Byers J.R.P. K."/>
            <person name="Montejo-Kovacevich G."/>
            <person name="Yen C E."/>
        </authorList>
    </citation>
    <scope>NUCLEOTIDE SEQUENCE [LARGE SCALE GENOMIC DNA]</scope>
</reference>
<evidence type="ECO:0000256" key="2">
    <source>
        <dbReference type="ARBA" id="ARBA00004123"/>
    </source>
</evidence>
<dbReference type="OrthoDB" id="10003593at2759"/>
<keyword evidence="13" id="KW-1185">Reference proteome</keyword>
<keyword evidence="7" id="KW-0963">Cytoplasm</keyword>
<dbReference type="Proteomes" id="UP000494106">
    <property type="component" value="Unassembled WGS sequence"/>
</dbReference>
<accession>A0A8S1A5L0</accession>
<evidence type="ECO:0000256" key="10">
    <source>
        <dbReference type="SAM" id="MobiDB-lite"/>
    </source>
</evidence>
<evidence type="ECO:0000256" key="5">
    <source>
        <dbReference type="ARBA" id="ARBA00016034"/>
    </source>
</evidence>
<evidence type="ECO:0000256" key="1">
    <source>
        <dbReference type="ARBA" id="ARBA00003975"/>
    </source>
</evidence>
<evidence type="ECO:0000256" key="9">
    <source>
        <dbReference type="ARBA" id="ARBA00023242"/>
    </source>
</evidence>
<dbReference type="Gene3D" id="3.30.470.30">
    <property type="entry name" value="DNA ligase/mRNA capping enzyme"/>
    <property type="match status" value="1"/>
</dbReference>
<protein>
    <recommendedName>
        <fullName evidence="5">Snurportin-1</fullName>
    </recommendedName>
</protein>
<comment type="subcellular location">
    <subcellularLocation>
        <location evidence="3">Cytoplasm</location>
    </subcellularLocation>
    <subcellularLocation>
        <location evidence="2">Nucleus</location>
    </subcellularLocation>
</comment>
<organism evidence="12 13">
    <name type="scientific">Arctia plantaginis</name>
    <name type="common">Wood tiger moth</name>
    <name type="synonym">Phalaena plantaginis</name>
    <dbReference type="NCBI Taxonomy" id="874455"/>
    <lineage>
        <taxon>Eukaryota</taxon>
        <taxon>Metazoa</taxon>
        <taxon>Ecdysozoa</taxon>
        <taxon>Arthropoda</taxon>
        <taxon>Hexapoda</taxon>
        <taxon>Insecta</taxon>
        <taxon>Pterygota</taxon>
        <taxon>Neoptera</taxon>
        <taxon>Endopterygota</taxon>
        <taxon>Lepidoptera</taxon>
        <taxon>Glossata</taxon>
        <taxon>Ditrysia</taxon>
        <taxon>Noctuoidea</taxon>
        <taxon>Erebidae</taxon>
        <taxon>Arctiinae</taxon>
        <taxon>Arctia</taxon>
    </lineage>
</organism>
<dbReference type="GO" id="GO:0003723">
    <property type="term" value="F:RNA binding"/>
    <property type="evidence" value="ECO:0007669"/>
    <property type="project" value="UniProtKB-KW"/>
</dbReference>
<evidence type="ECO:0000256" key="3">
    <source>
        <dbReference type="ARBA" id="ARBA00004496"/>
    </source>
</evidence>
<evidence type="ECO:0000256" key="4">
    <source>
        <dbReference type="ARBA" id="ARBA00007540"/>
    </source>
</evidence>
<comment type="similarity">
    <text evidence="4">Belongs to the snurportin family.</text>
</comment>
<gene>
    <name evidence="12" type="ORF">APLA_LOCUS8057</name>
</gene>
<dbReference type="InterPro" id="IPR017336">
    <property type="entry name" value="Snurportin-1"/>
</dbReference>
<proteinExistence type="inferred from homology"/>
<keyword evidence="8" id="KW-0694">RNA-binding</keyword>
<evidence type="ECO:0000256" key="6">
    <source>
        <dbReference type="ARBA" id="ARBA00022448"/>
    </source>
</evidence>
<dbReference type="GO" id="GO:0005634">
    <property type="term" value="C:nucleus"/>
    <property type="evidence" value="ECO:0007669"/>
    <property type="project" value="UniProtKB-SubCell"/>
</dbReference>